<accession>A0ABW1ABH1</accession>
<comment type="caution">
    <text evidence="1">The sequence shown here is derived from an EMBL/GenBank/DDBJ whole genome shotgun (WGS) entry which is preliminary data.</text>
</comment>
<dbReference type="EMBL" id="JBHSON010000081">
    <property type="protein sequence ID" value="MFC5752128.1"/>
    <property type="molecule type" value="Genomic_DNA"/>
</dbReference>
<evidence type="ECO:0000313" key="2">
    <source>
        <dbReference type="Proteomes" id="UP001596074"/>
    </source>
</evidence>
<reference evidence="2" key="1">
    <citation type="journal article" date="2019" name="Int. J. Syst. Evol. Microbiol.">
        <title>The Global Catalogue of Microorganisms (GCM) 10K type strain sequencing project: providing services to taxonomists for standard genome sequencing and annotation.</title>
        <authorList>
            <consortium name="The Broad Institute Genomics Platform"/>
            <consortium name="The Broad Institute Genome Sequencing Center for Infectious Disease"/>
            <person name="Wu L."/>
            <person name="Ma J."/>
        </authorList>
    </citation>
    <scope>NUCLEOTIDE SEQUENCE [LARGE SCALE GENOMIC DNA]</scope>
    <source>
        <strain evidence="2">KCTC 42087</strain>
    </source>
</reference>
<evidence type="ECO:0008006" key="3">
    <source>
        <dbReference type="Google" id="ProtNLM"/>
    </source>
</evidence>
<protein>
    <recommendedName>
        <fullName evidence="3">ESX-1 secretion-associated protein</fullName>
    </recommendedName>
</protein>
<evidence type="ECO:0000313" key="1">
    <source>
        <dbReference type="EMBL" id="MFC5752128.1"/>
    </source>
</evidence>
<proteinExistence type="predicted"/>
<keyword evidence="2" id="KW-1185">Reference proteome</keyword>
<gene>
    <name evidence="1" type="ORF">ACFPZN_41515</name>
</gene>
<sequence length="118" mass="12841">MSNTQVSHRRNRIKQAGEDVLEGASFWALASRAITVHTAIPGDAFGSLGAEVGIVESYQVAAREMAHKIDDGADTLGKTAAALWKAADAYDGREKKVAQHFLLAIRALYSTYQVQRPR</sequence>
<organism evidence="1 2">
    <name type="scientific">Actinomadura rugatobispora</name>
    <dbReference type="NCBI Taxonomy" id="1994"/>
    <lineage>
        <taxon>Bacteria</taxon>
        <taxon>Bacillati</taxon>
        <taxon>Actinomycetota</taxon>
        <taxon>Actinomycetes</taxon>
        <taxon>Streptosporangiales</taxon>
        <taxon>Thermomonosporaceae</taxon>
        <taxon>Actinomadura</taxon>
    </lineage>
</organism>
<dbReference type="RefSeq" id="WP_378288086.1">
    <property type="nucleotide sequence ID" value="NZ_JBHSON010000081.1"/>
</dbReference>
<dbReference type="Proteomes" id="UP001596074">
    <property type="component" value="Unassembled WGS sequence"/>
</dbReference>
<name>A0ABW1ABH1_9ACTN</name>